<dbReference type="InterPro" id="IPR010730">
    <property type="entry name" value="HET"/>
</dbReference>
<name>A0A2J6TCS4_9HELO</name>
<dbReference type="AlphaFoldDB" id="A0A2J6TCS4"/>
<evidence type="ECO:0000313" key="3">
    <source>
        <dbReference type="Proteomes" id="UP000235371"/>
    </source>
</evidence>
<feature type="non-terminal residue" evidence="2">
    <location>
        <position position="242"/>
    </location>
</feature>
<dbReference type="EMBL" id="KZ613787">
    <property type="protein sequence ID" value="PMD60820.1"/>
    <property type="molecule type" value="Genomic_DNA"/>
</dbReference>
<dbReference type="PANTHER" id="PTHR10622">
    <property type="entry name" value="HET DOMAIN-CONTAINING PROTEIN"/>
    <property type="match status" value="1"/>
</dbReference>
<gene>
    <name evidence="2" type="ORF">K444DRAFT_497233</name>
</gene>
<dbReference type="STRING" id="1095630.A0A2J6TCS4"/>
<dbReference type="InParanoid" id="A0A2J6TCS4"/>
<reference evidence="2 3" key="1">
    <citation type="submission" date="2016-04" db="EMBL/GenBank/DDBJ databases">
        <title>A degradative enzymes factory behind the ericoid mycorrhizal symbiosis.</title>
        <authorList>
            <consortium name="DOE Joint Genome Institute"/>
            <person name="Martino E."/>
            <person name="Morin E."/>
            <person name="Grelet G."/>
            <person name="Kuo A."/>
            <person name="Kohler A."/>
            <person name="Daghino S."/>
            <person name="Barry K."/>
            <person name="Choi C."/>
            <person name="Cichocki N."/>
            <person name="Clum A."/>
            <person name="Copeland A."/>
            <person name="Hainaut M."/>
            <person name="Haridas S."/>
            <person name="Labutti K."/>
            <person name="Lindquist E."/>
            <person name="Lipzen A."/>
            <person name="Khouja H.-R."/>
            <person name="Murat C."/>
            <person name="Ohm R."/>
            <person name="Olson A."/>
            <person name="Spatafora J."/>
            <person name="Veneault-Fourrey C."/>
            <person name="Henrissat B."/>
            <person name="Grigoriev I."/>
            <person name="Martin F."/>
            <person name="Perotto S."/>
        </authorList>
    </citation>
    <scope>NUCLEOTIDE SEQUENCE [LARGE SCALE GENOMIC DNA]</scope>
    <source>
        <strain evidence="2 3">E</strain>
    </source>
</reference>
<sequence>MRLLDTTTLKLHEFFGSEIPYYAILSHRWGADEVTFQDLQQGRGPTMAGWAKIVGCSAQARKEGWEYAWIDSCCIDKSSSAELSEAINSMFQWYRNSQVCYAYLVDVPTEEEDHWGEGSAFRMSEWFTRGWTLQELLAPDAVFFFNRGWAEIGTRRTFSKLIASITSIHEHFLEGGFKAASVAQKFSWASKRRTLRVEDTAYCLMGLFRVHMPLIYGEGNDAFTRLQLEIMKISDDDSLFAW</sequence>
<organism evidence="2 3">
    <name type="scientific">Hyaloscypha bicolor E</name>
    <dbReference type="NCBI Taxonomy" id="1095630"/>
    <lineage>
        <taxon>Eukaryota</taxon>
        <taxon>Fungi</taxon>
        <taxon>Dikarya</taxon>
        <taxon>Ascomycota</taxon>
        <taxon>Pezizomycotina</taxon>
        <taxon>Leotiomycetes</taxon>
        <taxon>Helotiales</taxon>
        <taxon>Hyaloscyphaceae</taxon>
        <taxon>Hyaloscypha</taxon>
        <taxon>Hyaloscypha bicolor</taxon>
    </lineage>
</organism>
<dbReference type="Proteomes" id="UP000235371">
    <property type="component" value="Unassembled WGS sequence"/>
</dbReference>
<keyword evidence="3" id="KW-1185">Reference proteome</keyword>
<dbReference type="OrthoDB" id="20872at2759"/>
<dbReference type="GeneID" id="36581381"/>
<proteinExistence type="predicted"/>
<feature type="domain" description="Heterokaryon incompatibility" evidence="1">
    <location>
        <begin position="22"/>
        <end position="106"/>
    </location>
</feature>
<dbReference type="Pfam" id="PF06985">
    <property type="entry name" value="HET"/>
    <property type="match status" value="1"/>
</dbReference>
<evidence type="ECO:0000313" key="2">
    <source>
        <dbReference type="EMBL" id="PMD60820.1"/>
    </source>
</evidence>
<dbReference type="RefSeq" id="XP_024737724.1">
    <property type="nucleotide sequence ID" value="XM_024873301.1"/>
</dbReference>
<dbReference type="PANTHER" id="PTHR10622:SF10">
    <property type="entry name" value="HET DOMAIN-CONTAINING PROTEIN"/>
    <property type="match status" value="1"/>
</dbReference>
<evidence type="ECO:0000259" key="1">
    <source>
        <dbReference type="Pfam" id="PF06985"/>
    </source>
</evidence>
<accession>A0A2J6TCS4</accession>
<protein>
    <submittedName>
        <fullName evidence="2">HET-domain-containing protein</fullName>
    </submittedName>
</protein>